<dbReference type="GO" id="GO:0008237">
    <property type="term" value="F:metallopeptidase activity"/>
    <property type="evidence" value="ECO:0007669"/>
    <property type="project" value="UniProtKB-KW"/>
</dbReference>
<keyword evidence="5" id="KW-1185">Reference proteome</keyword>
<dbReference type="PANTHER" id="PTHR36435:SF1">
    <property type="entry name" value="CAAX AMINO TERMINAL PROTEASE FAMILY PROTEIN"/>
    <property type="match status" value="1"/>
</dbReference>
<dbReference type="Proteomes" id="UP000509750">
    <property type="component" value="Chromosome"/>
</dbReference>
<sequence length="304" mass="31106">MPDWTTFAGLAGVVLALLLALAHLTQSQLTGGTEHVDAAAPSDSGDAADRGSSGTSTSARNDFSPEEWRWGTNDVASAEVAEVDDSVGSVESERLHVSPDSSPEPSVADLPKPALLVNAALSQALFGAVLAVAAWWTGIPHAALGLAPDATPRFLGLGVVLGLALWLANELAGRAGTRFGFEGGEELRALLAPETPGEWVLLLAGVLPVVALVEEFLFRAALVGALGAGFGVQPWLLVVGSSVAFALGHGAQGRAGMLVTGVLGLVFGAAFVLTGSLLVVVVAHYLVNALEFVVHEGLDRGTVR</sequence>
<keyword evidence="4" id="KW-0378">Hydrolase</keyword>
<feature type="transmembrane region" description="Helical" evidence="2">
    <location>
        <begin position="199"/>
        <end position="218"/>
    </location>
</feature>
<dbReference type="GO" id="GO:0006508">
    <property type="term" value="P:proteolysis"/>
    <property type="evidence" value="ECO:0007669"/>
    <property type="project" value="UniProtKB-KW"/>
</dbReference>
<dbReference type="KEGG" id="halg:HUG10_01065"/>
<feature type="region of interest" description="Disordered" evidence="1">
    <location>
        <begin position="82"/>
        <end position="107"/>
    </location>
</feature>
<organism evidence="4 5">
    <name type="scientific">Halorarum halophilum</name>
    <dbReference type="NCBI Taxonomy" id="2743090"/>
    <lineage>
        <taxon>Archaea</taxon>
        <taxon>Methanobacteriati</taxon>
        <taxon>Methanobacteriota</taxon>
        <taxon>Stenosarchaea group</taxon>
        <taxon>Halobacteria</taxon>
        <taxon>Halobacteriales</taxon>
        <taxon>Haloferacaceae</taxon>
        <taxon>Halorarum</taxon>
    </lineage>
</organism>
<evidence type="ECO:0000259" key="3">
    <source>
        <dbReference type="Pfam" id="PF02517"/>
    </source>
</evidence>
<dbReference type="OrthoDB" id="214851at2157"/>
<dbReference type="PANTHER" id="PTHR36435">
    <property type="entry name" value="SLR1288 PROTEIN"/>
    <property type="match status" value="1"/>
</dbReference>
<accession>A0A7D5K5T8</accession>
<keyword evidence="4" id="KW-0482">Metalloprotease</keyword>
<reference evidence="4 5" key="1">
    <citation type="submission" date="2020-07" db="EMBL/GenBank/DDBJ databases">
        <title>Gai3-2, isolated from salt lake.</title>
        <authorList>
            <person name="Cui H."/>
            <person name="Shi X."/>
        </authorList>
    </citation>
    <scope>NUCLEOTIDE SEQUENCE [LARGE SCALE GENOMIC DNA]</scope>
    <source>
        <strain evidence="4 5">Gai3-2</strain>
    </source>
</reference>
<dbReference type="RefSeq" id="WP_179167789.1">
    <property type="nucleotide sequence ID" value="NZ_CP058529.1"/>
</dbReference>
<evidence type="ECO:0000313" key="5">
    <source>
        <dbReference type="Proteomes" id="UP000509750"/>
    </source>
</evidence>
<dbReference type="InterPro" id="IPR003675">
    <property type="entry name" value="Rce1/LyrA-like_dom"/>
</dbReference>
<dbReference type="AlphaFoldDB" id="A0A7D5K5T8"/>
<protein>
    <submittedName>
        <fullName evidence="4">CPBP family intramembrane metalloprotease</fullName>
    </submittedName>
</protein>
<keyword evidence="2" id="KW-0472">Membrane</keyword>
<proteinExistence type="predicted"/>
<feature type="region of interest" description="Disordered" evidence="1">
    <location>
        <begin position="34"/>
        <end position="68"/>
    </location>
</feature>
<evidence type="ECO:0000256" key="2">
    <source>
        <dbReference type="SAM" id="Phobius"/>
    </source>
</evidence>
<keyword evidence="2" id="KW-0812">Transmembrane</keyword>
<feature type="compositionally biased region" description="Low complexity" evidence="1">
    <location>
        <begin position="38"/>
        <end position="56"/>
    </location>
</feature>
<feature type="transmembrane region" description="Helical" evidence="2">
    <location>
        <begin position="259"/>
        <end position="287"/>
    </location>
</feature>
<feature type="transmembrane region" description="Helical" evidence="2">
    <location>
        <begin position="115"/>
        <end position="138"/>
    </location>
</feature>
<dbReference type="EMBL" id="CP058529">
    <property type="protein sequence ID" value="QLG26214.1"/>
    <property type="molecule type" value="Genomic_DNA"/>
</dbReference>
<feature type="transmembrane region" description="Helical" evidence="2">
    <location>
        <begin position="225"/>
        <end position="247"/>
    </location>
</feature>
<dbReference type="GeneID" id="56027380"/>
<dbReference type="Pfam" id="PF02517">
    <property type="entry name" value="Rce1-like"/>
    <property type="match status" value="1"/>
</dbReference>
<dbReference type="GO" id="GO:0004175">
    <property type="term" value="F:endopeptidase activity"/>
    <property type="evidence" value="ECO:0007669"/>
    <property type="project" value="UniProtKB-ARBA"/>
</dbReference>
<evidence type="ECO:0000313" key="4">
    <source>
        <dbReference type="EMBL" id="QLG26214.1"/>
    </source>
</evidence>
<feature type="domain" description="CAAX prenyl protease 2/Lysostaphin resistance protein A-like" evidence="3">
    <location>
        <begin position="198"/>
        <end position="290"/>
    </location>
</feature>
<keyword evidence="4" id="KW-0645">Protease</keyword>
<dbReference type="InterPro" id="IPR052710">
    <property type="entry name" value="CAAX_protease"/>
</dbReference>
<keyword evidence="2" id="KW-1133">Transmembrane helix</keyword>
<name>A0A7D5K5T8_9EURY</name>
<gene>
    <name evidence="4" type="ORF">HUG10_01065</name>
</gene>
<dbReference type="GO" id="GO:0080120">
    <property type="term" value="P:CAAX-box protein maturation"/>
    <property type="evidence" value="ECO:0007669"/>
    <property type="project" value="UniProtKB-ARBA"/>
</dbReference>
<evidence type="ECO:0000256" key="1">
    <source>
        <dbReference type="SAM" id="MobiDB-lite"/>
    </source>
</evidence>
<feature type="transmembrane region" description="Helical" evidence="2">
    <location>
        <begin position="150"/>
        <end position="168"/>
    </location>
</feature>